<dbReference type="PANTHER" id="PTHR43767">
    <property type="entry name" value="LONG-CHAIN-FATTY-ACID--COA LIGASE"/>
    <property type="match status" value="1"/>
</dbReference>
<feature type="region of interest" description="Disordered" evidence="1">
    <location>
        <begin position="1"/>
        <end position="21"/>
    </location>
</feature>
<proteinExistence type="predicted"/>
<gene>
    <name evidence="4" type="ORF">ACFS27_27020</name>
</gene>
<protein>
    <submittedName>
        <fullName evidence="4">Acyl-CoA ligase (AMP-forming), exosortase A system-associated</fullName>
    </submittedName>
</protein>
<keyword evidence="4" id="KW-0436">Ligase</keyword>
<sequence>MTTSIHQHVEHQARVRPDAPALSSRDSTLTYAQLWRAARQAAAQLGGLGVARHDRVAVYLEKRFETVAALWGTSVAGGVFVPVNPLLKGTQVAHVVRDSGARVLVTSSGRLAAVRDKLADTGLSAVLLVDQPEGAEDASPADDLPGVTVHRWASAPGAGANPVGAPLPGTPQAGPDTDVAAILYTSGSTGAPKGVVLSHRNLIAGAASVSGYLRNTADDVLLAVLPLSFDAGLSQLTTAFAVGAHVVLLDYLLPRDVTATCEQYGVTGITGVPPLWTQLAAATWPPDARSSLRYFANTGGRMPQALLRELRAVFPTAVPYLMYGLTEAFRSTYLDPAQVDRRPDSIGRAIPNAEVLVLRPDGTRCADDEPGELVHRGSLVALGYWNDPERTAARFRPVPGYDEPWRAAPEPAVWSGDTVVRDAEGYLYFVGRADEMIKTSGYRVSPTEVEEAALGTGLVREAVALGVPDARLGQRIVLVAAAPGAAGAKGAGDDPVDLDRLRKEMRQVLPAFMVPAEVHLAASLPRTPNGKLDRTAIRDQVAAQVTP</sequence>
<dbReference type="Gene3D" id="3.30.300.30">
    <property type="match status" value="1"/>
</dbReference>
<evidence type="ECO:0000259" key="3">
    <source>
        <dbReference type="Pfam" id="PF13193"/>
    </source>
</evidence>
<dbReference type="InterPro" id="IPR045851">
    <property type="entry name" value="AMP-bd_C_sf"/>
</dbReference>
<dbReference type="InterPro" id="IPR050237">
    <property type="entry name" value="ATP-dep_AMP-bd_enzyme"/>
</dbReference>
<evidence type="ECO:0000256" key="1">
    <source>
        <dbReference type="SAM" id="MobiDB-lite"/>
    </source>
</evidence>
<comment type="caution">
    <text evidence="4">The sequence shown here is derived from an EMBL/GenBank/DDBJ whole genome shotgun (WGS) entry which is preliminary data.</text>
</comment>
<evidence type="ECO:0000313" key="5">
    <source>
        <dbReference type="Proteomes" id="UP001597479"/>
    </source>
</evidence>
<dbReference type="SUPFAM" id="SSF56801">
    <property type="entry name" value="Acetyl-CoA synthetase-like"/>
    <property type="match status" value="1"/>
</dbReference>
<dbReference type="Pfam" id="PF00501">
    <property type="entry name" value="AMP-binding"/>
    <property type="match status" value="1"/>
</dbReference>
<dbReference type="InterPro" id="IPR020845">
    <property type="entry name" value="AMP-binding_CS"/>
</dbReference>
<accession>A0ABW5W2Z1</accession>
<name>A0ABW5W2Z1_9MICO</name>
<dbReference type="Gene3D" id="3.40.50.12780">
    <property type="entry name" value="N-terminal domain of ligase-like"/>
    <property type="match status" value="1"/>
</dbReference>
<dbReference type="Pfam" id="PF13193">
    <property type="entry name" value="AMP-binding_C"/>
    <property type="match status" value="1"/>
</dbReference>
<dbReference type="InterPro" id="IPR025110">
    <property type="entry name" value="AMP-bd_C"/>
</dbReference>
<dbReference type="PROSITE" id="PS00455">
    <property type="entry name" value="AMP_BINDING"/>
    <property type="match status" value="1"/>
</dbReference>
<dbReference type="NCBIfam" id="TIGR03098">
    <property type="entry name" value="ligase_PEP_1"/>
    <property type="match status" value="1"/>
</dbReference>
<feature type="compositionally biased region" description="Basic and acidic residues" evidence="1">
    <location>
        <begin position="7"/>
        <end position="17"/>
    </location>
</feature>
<dbReference type="RefSeq" id="WP_377190129.1">
    <property type="nucleotide sequence ID" value="NZ_JBHUOG010000002.1"/>
</dbReference>
<feature type="domain" description="AMP-binding enzyme C-terminal" evidence="3">
    <location>
        <begin position="448"/>
        <end position="531"/>
    </location>
</feature>
<dbReference type="EMBL" id="JBHUOG010000002">
    <property type="protein sequence ID" value="MFD2797240.1"/>
    <property type="molecule type" value="Genomic_DNA"/>
</dbReference>
<dbReference type="InterPro" id="IPR042099">
    <property type="entry name" value="ANL_N_sf"/>
</dbReference>
<feature type="domain" description="AMP-dependent synthetase/ligase" evidence="2">
    <location>
        <begin position="10"/>
        <end position="385"/>
    </location>
</feature>
<dbReference type="GO" id="GO:0016874">
    <property type="term" value="F:ligase activity"/>
    <property type="evidence" value="ECO:0007669"/>
    <property type="project" value="UniProtKB-KW"/>
</dbReference>
<reference evidence="5" key="1">
    <citation type="journal article" date="2019" name="Int. J. Syst. Evol. Microbiol.">
        <title>The Global Catalogue of Microorganisms (GCM) 10K type strain sequencing project: providing services to taxonomists for standard genome sequencing and annotation.</title>
        <authorList>
            <consortium name="The Broad Institute Genomics Platform"/>
            <consortium name="The Broad Institute Genome Sequencing Center for Infectious Disease"/>
            <person name="Wu L."/>
            <person name="Ma J."/>
        </authorList>
    </citation>
    <scope>NUCLEOTIDE SEQUENCE [LARGE SCALE GENOMIC DNA]</scope>
    <source>
        <strain evidence="5">CCM 7044</strain>
    </source>
</reference>
<organism evidence="4 5">
    <name type="scientific">Promicromonospora vindobonensis</name>
    <dbReference type="NCBI Taxonomy" id="195748"/>
    <lineage>
        <taxon>Bacteria</taxon>
        <taxon>Bacillati</taxon>
        <taxon>Actinomycetota</taxon>
        <taxon>Actinomycetes</taxon>
        <taxon>Micrococcales</taxon>
        <taxon>Promicromonosporaceae</taxon>
        <taxon>Promicromonospora</taxon>
    </lineage>
</organism>
<dbReference type="InterPro" id="IPR017529">
    <property type="entry name" value="AcylCoA_ligase_PEP_1"/>
</dbReference>
<dbReference type="PANTHER" id="PTHR43767:SF1">
    <property type="entry name" value="NONRIBOSOMAL PEPTIDE SYNTHASE PES1 (EUROFUNG)-RELATED"/>
    <property type="match status" value="1"/>
</dbReference>
<evidence type="ECO:0000313" key="4">
    <source>
        <dbReference type="EMBL" id="MFD2797240.1"/>
    </source>
</evidence>
<dbReference type="InterPro" id="IPR000873">
    <property type="entry name" value="AMP-dep_synth/lig_dom"/>
</dbReference>
<dbReference type="Proteomes" id="UP001597479">
    <property type="component" value="Unassembled WGS sequence"/>
</dbReference>
<keyword evidence="5" id="KW-1185">Reference proteome</keyword>
<evidence type="ECO:0000259" key="2">
    <source>
        <dbReference type="Pfam" id="PF00501"/>
    </source>
</evidence>